<gene>
    <name evidence="6" type="ORF">KUTeg_011937</name>
</gene>
<protein>
    <recommendedName>
        <fullName evidence="5">HotDog ACOT-type domain-containing protein</fullName>
    </recommendedName>
</protein>
<dbReference type="Proteomes" id="UP001217089">
    <property type="component" value="Unassembled WGS sequence"/>
</dbReference>
<evidence type="ECO:0000313" key="7">
    <source>
        <dbReference type="Proteomes" id="UP001217089"/>
    </source>
</evidence>
<keyword evidence="7" id="KW-1185">Reference proteome</keyword>
<evidence type="ECO:0000256" key="3">
    <source>
        <dbReference type="ARBA" id="ARBA00022801"/>
    </source>
</evidence>
<proteinExistence type="inferred from homology"/>
<dbReference type="InterPro" id="IPR006683">
    <property type="entry name" value="Thioestr_dom"/>
</dbReference>
<evidence type="ECO:0000256" key="1">
    <source>
        <dbReference type="ARBA" id="ARBA00010458"/>
    </source>
</evidence>
<keyword evidence="4" id="KW-0809">Transit peptide</keyword>
<dbReference type="EMBL" id="JARBDR010000640">
    <property type="protein sequence ID" value="KAJ8310072.1"/>
    <property type="molecule type" value="Genomic_DNA"/>
</dbReference>
<sequence length="323" mass="36992">MLGDVVGIAPLDESIPFGDPRKSWDKFTTLLQEDLPVRLIAYRHSTQLINGQSPLAIVTASVDRIEMKDFQLSLYKDIILSGNENEGSGDDHALTARFVMVARHPITKMAADVNRLQPDTEAEQNQFKLGEVRKLRRQDEARKTLLKTPPSEEEKLLIHNIFLDTIDQSHGTFKTRKKPDNAVWMEIPKLKNICVCFPESRNLYGKIFGGYIMRKAFELAWTNAAFYCKSRPYIRIVDGIIFRKPVEVGSLLFLSSQVVYTKKSFLMLKVHAEVVDLDGSRVVTNDFHFTFDSKLDNLPNILPKTYAESMIYLDGKRRYEEKS</sequence>
<evidence type="ECO:0000256" key="2">
    <source>
        <dbReference type="ARBA" id="ARBA00022737"/>
    </source>
</evidence>
<evidence type="ECO:0000313" key="6">
    <source>
        <dbReference type="EMBL" id="KAJ8310072.1"/>
    </source>
</evidence>
<dbReference type="PANTHER" id="PTHR12655">
    <property type="entry name" value="ACYL-COA THIOESTERASE"/>
    <property type="match status" value="1"/>
</dbReference>
<feature type="domain" description="HotDog ACOT-type" evidence="5">
    <location>
        <begin position="186"/>
        <end position="297"/>
    </location>
</feature>
<dbReference type="Gene3D" id="3.10.129.10">
    <property type="entry name" value="Hotdog Thioesterase"/>
    <property type="match status" value="2"/>
</dbReference>
<keyword evidence="3" id="KW-0378">Hydrolase</keyword>
<dbReference type="Pfam" id="PF03061">
    <property type="entry name" value="4HBT"/>
    <property type="match status" value="1"/>
</dbReference>
<reference evidence="6 7" key="1">
    <citation type="submission" date="2022-12" db="EMBL/GenBank/DDBJ databases">
        <title>Chromosome-level genome of Tegillarca granosa.</title>
        <authorList>
            <person name="Kim J."/>
        </authorList>
    </citation>
    <scope>NUCLEOTIDE SEQUENCE [LARGE SCALE GENOMIC DNA]</scope>
    <source>
        <strain evidence="6">Teg-2019</strain>
        <tissue evidence="6">Adductor muscle</tissue>
    </source>
</reference>
<name>A0ABQ9EY31_TEGGR</name>
<evidence type="ECO:0000259" key="5">
    <source>
        <dbReference type="PROSITE" id="PS51770"/>
    </source>
</evidence>
<comment type="similarity">
    <text evidence="1">Belongs to the acyl coenzyme A hydrolase family.</text>
</comment>
<keyword evidence="2" id="KW-0677">Repeat</keyword>
<comment type="caution">
    <text evidence="6">The sequence shown here is derived from an EMBL/GenBank/DDBJ whole genome shotgun (WGS) entry which is preliminary data.</text>
</comment>
<evidence type="ECO:0000256" key="4">
    <source>
        <dbReference type="ARBA" id="ARBA00022946"/>
    </source>
</evidence>
<dbReference type="SUPFAM" id="SSF54637">
    <property type="entry name" value="Thioesterase/thiol ester dehydrase-isomerase"/>
    <property type="match status" value="1"/>
</dbReference>
<dbReference type="InterPro" id="IPR029069">
    <property type="entry name" value="HotDog_dom_sf"/>
</dbReference>
<dbReference type="PROSITE" id="PS51770">
    <property type="entry name" value="HOTDOG_ACOT"/>
    <property type="match status" value="1"/>
</dbReference>
<dbReference type="CDD" id="cd03442">
    <property type="entry name" value="BFIT_BACH"/>
    <property type="match status" value="1"/>
</dbReference>
<organism evidence="6 7">
    <name type="scientific">Tegillarca granosa</name>
    <name type="common">Malaysian cockle</name>
    <name type="synonym">Anadara granosa</name>
    <dbReference type="NCBI Taxonomy" id="220873"/>
    <lineage>
        <taxon>Eukaryota</taxon>
        <taxon>Metazoa</taxon>
        <taxon>Spiralia</taxon>
        <taxon>Lophotrochozoa</taxon>
        <taxon>Mollusca</taxon>
        <taxon>Bivalvia</taxon>
        <taxon>Autobranchia</taxon>
        <taxon>Pteriomorphia</taxon>
        <taxon>Arcoida</taxon>
        <taxon>Arcoidea</taxon>
        <taxon>Arcidae</taxon>
        <taxon>Tegillarca</taxon>
    </lineage>
</organism>
<dbReference type="PANTHER" id="PTHR12655:SF0">
    <property type="entry name" value="ACYL-COENZYME A THIOESTERASE 9, MITOCHONDRIAL"/>
    <property type="match status" value="1"/>
</dbReference>
<accession>A0ABQ9EY31</accession>
<dbReference type="InterPro" id="IPR033120">
    <property type="entry name" value="HOTDOG_ACOT"/>
</dbReference>